<dbReference type="SUPFAM" id="SSF55083">
    <property type="entry name" value="6-hydroxymethyl-7,8-dihydropterin pyrophosphokinase, HPPK"/>
    <property type="match status" value="1"/>
</dbReference>
<dbReference type="EC" id="2.7.6.3" evidence="3"/>
<comment type="function">
    <text evidence="10">Catalyzes the transfer of pyrophosphate from adenosine triphosphate (ATP) to 6-hydroxymethyl-7,8-dihydropterin, an enzymatic step in folate biosynthesis pathway.</text>
</comment>
<dbReference type="EMBL" id="OU015584">
    <property type="protein sequence ID" value="CAG5086307.1"/>
    <property type="molecule type" value="Genomic_DNA"/>
</dbReference>
<evidence type="ECO:0000256" key="9">
    <source>
        <dbReference type="ARBA" id="ARBA00022909"/>
    </source>
</evidence>
<evidence type="ECO:0000256" key="1">
    <source>
        <dbReference type="ARBA" id="ARBA00005051"/>
    </source>
</evidence>
<protein>
    <recommendedName>
        <fullName evidence="4">2-amino-4-hydroxy-6-hydroxymethyldihydropteridine pyrophosphokinase</fullName>
        <ecNumber evidence="3">2.7.6.3</ecNumber>
    </recommendedName>
    <alternativeName>
        <fullName evidence="11">6-hydroxymethyl-7,8-dihydropterin pyrophosphokinase</fullName>
    </alternativeName>
    <alternativeName>
        <fullName evidence="12">7,8-dihydro-6-hydroxymethylpterin-pyrophosphokinase</fullName>
    </alternativeName>
</protein>
<evidence type="ECO:0000256" key="2">
    <source>
        <dbReference type="ARBA" id="ARBA00005810"/>
    </source>
</evidence>
<evidence type="ECO:0000313" key="14">
    <source>
        <dbReference type="EMBL" id="CAG5086307.1"/>
    </source>
</evidence>
<dbReference type="Gene3D" id="3.30.70.560">
    <property type="entry name" value="7,8-Dihydro-6-hydroxymethylpterin-pyrophosphokinase HPPK"/>
    <property type="match status" value="1"/>
</dbReference>
<dbReference type="GO" id="GO:0005524">
    <property type="term" value="F:ATP binding"/>
    <property type="evidence" value="ECO:0007669"/>
    <property type="project" value="UniProtKB-KW"/>
</dbReference>
<keyword evidence="9" id="KW-0289">Folate biosynthesis</keyword>
<keyword evidence="15" id="KW-1185">Reference proteome</keyword>
<accession>A0A916JPI9</accession>
<evidence type="ECO:0000256" key="3">
    <source>
        <dbReference type="ARBA" id="ARBA00013253"/>
    </source>
</evidence>
<evidence type="ECO:0000256" key="8">
    <source>
        <dbReference type="ARBA" id="ARBA00022840"/>
    </source>
</evidence>
<gene>
    <name evidence="14" type="primary">folK</name>
    <name evidence="14" type="ORF">CRYO30217_03077</name>
</gene>
<keyword evidence="7" id="KW-0418">Kinase</keyword>
<evidence type="ECO:0000256" key="11">
    <source>
        <dbReference type="ARBA" id="ARBA00029766"/>
    </source>
</evidence>
<evidence type="ECO:0000256" key="6">
    <source>
        <dbReference type="ARBA" id="ARBA00022741"/>
    </source>
</evidence>
<name>A0A916JPI9_9FLAO</name>
<evidence type="ECO:0000256" key="10">
    <source>
        <dbReference type="ARBA" id="ARBA00029409"/>
    </source>
</evidence>
<evidence type="ECO:0000256" key="12">
    <source>
        <dbReference type="ARBA" id="ARBA00033413"/>
    </source>
</evidence>
<dbReference type="GO" id="GO:0016301">
    <property type="term" value="F:kinase activity"/>
    <property type="evidence" value="ECO:0007669"/>
    <property type="project" value="UniProtKB-KW"/>
</dbReference>
<dbReference type="PANTHER" id="PTHR43071:SF1">
    <property type="entry name" value="2-AMINO-4-HYDROXY-6-HYDROXYMETHYLDIHYDROPTERIDINE PYROPHOSPHOKINASE"/>
    <property type="match status" value="1"/>
</dbReference>
<dbReference type="GO" id="GO:0046656">
    <property type="term" value="P:folic acid biosynthetic process"/>
    <property type="evidence" value="ECO:0007669"/>
    <property type="project" value="UniProtKB-KW"/>
</dbReference>
<dbReference type="GO" id="GO:0003848">
    <property type="term" value="F:2-amino-4-hydroxy-6-hydroxymethyldihydropteridine diphosphokinase activity"/>
    <property type="evidence" value="ECO:0007669"/>
    <property type="project" value="UniProtKB-EC"/>
</dbReference>
<dbReference type="AlphaFoldDB" id="A0A916JPI9"/>
<proteinExistence type="inferred from homology"/>
<evidence type="ECO:0000259" key="13">
    <source>
        <dbReference type="Pfam" id="PF01288"/>
    </source>
</evidence>
<dbReference type="Proteomes" id="UP000683507">
    <property type="component" value="Chromosome"/>
</dbReference>
<dbReference type="CDD" id="cd00483">
    <property type="entry name" value="HPPK"/>
    <property type="match status" value="1"/>
</dbReference>
<evidence type="ECO:0000256" key="7">
    <source>
        <dbReference type="ARBA" id="ARBA00022777"/>
    </source>
</evidence>
<dbReference type="NCBIfam" id="TIGR01498">
    <property type="entry name" value="folK"/>
    <property type="match status" value="1"/>
</dbReference>
<reference evidence="14" key="1">
    <citation type="submission" date="2021-04" db="EMBL/GenBank/DDBJ databases">
        <authorList>
            <person name="Rodrigo-Torres L."/>
            <person name="Arahal R. D."/>
            <person name="Lucena T."/>
        </authorList>
    </citation>
    <scope>NUCLEOTIDE SEQUENCE</scope>
    <source>
        <strain evidence="14">AS29M-1</strain>
    </source>
</reference>
<sequence length="163" mass="18854">MARVGLIIGSNLEDRLGYMEKAVSSLGLHVGKLLAKSSIYVSPPWGYESTNEYYNQVLLFDTSLEPAHLLHFCLRIEKLLGRVRKDEKEGYSDRTIDIDILYYDNLTLEEDNLIIPHPRMHQRKFCLLPLFEVNPDWVHPVYQKDLVQLIDSCTDDSDISRLS</sequence>
<dbReference type="RefSeq" id="WP_258543267.1">
    <property type="nucleotide sequence ID" value="NZ_OU015584.1"/>
</dbReference>
<dbReference type="InterPro" id="IPR000550">
    <property type="entry name" value="Hppk"/>
</dbReference>
<dbReference type="InterPro" id="IPR035907">
    <property type="entry name" value="Hppk_sf"/>
</dbReference>
<evidence type="ECO:0000256" key="5">
    <source>
        <dbReference type="ARBA" id="ARBA00022679"/>
    </source>
</evidence>
<dbReference type="PANTHER" id="PTHR43071">
    <property type="entry name" value="2-AMINO-4-HYDROXY-6-HYDROXYMETHYLDIHYDROPTERIDINE PYROPHOSPHOKINASE"/>
    <property type="match status" value="1"/>
</dbReference>
<keyword evidence="5 14" id="KW-0808">Transferase</keyword>
<keyword evidence="8" id="KW-0067">ATP-binding</keyword>
<organism evidence="14 15">
    <name type="scientific">Parvicella tangerina</name>
    <dbReference type="NCBI Taxonomy" id="2829795"/>
    <lineage>
        <taxon>Bacteria</taxon>
        <taxon>Pseudomonadati</taxon>
        <taxon>Bacteroidota</taxon>
        <taxon>Flavobacteriia</taxon>
        <taxon>Flavobacteriales</taxon>
        <taxon>Parvicellaceae</taxon>
        <taxon>Parvicella</taxon>
    </lineage>
</organism>
<keyword evidence="6" id="KW-0547">Nucleotide-binding</keyword>
<comment type="similarity">
    <text evidence="2">Belongs to the HPPK family.</text>
</comment>
<evidence type="ECO:0000313" key="15">
    <source>
        <dbReference type="Proteomes" id="UP000683507"/>
    </source>
</evidence>
<dbReference type="KEGG" id="ptan:CRYO30217_03077"/>
<feature type="domain" description="7,8-dihydro-6-hydroxymethylpterin-pyrophosphokinase" evidence="13">
    <location>
        <begin position="7"/>
        <end position="135"/>
    </location>
</feature>
<evidence type="ECO:0000256" key="4">
    <source>
        <dbReference type="ARBA" id="ARBA00016218"/>
    </source>
</evidence>
<comment type="pathway">
    <text evidence="1">Cofactor biosynthesis; tetrahydrofolate biosynthesis; 2-amino-4-hydroxy-6-hydroxymethyl-7,8-dihydropteridine diphosphate from 7,8-dihydroneopterin triphosphate: step 4/4.</text>
</comment>
<dbReference type="Pfam" id="PF01288">
    <property type="entry name" value="HPPK"/>
    <property type="match status" value="1"/>
</dbReference>